<evidence type="ECO:0000313" key="2">
    <source>
        <dbReference type="EMBL" id="KAK4113131.1"/>
    </source>
</evidence>
<dbReference type="AlphaFoldDB" id="A0AAN6TFA8"/>
<reference evidence="2" key="2">
    <citation type="submission" date="2023-05" db="EMBL/GenBank/DDBJ databases">
        <authorList>
            <consortium name="Lawrence Berkeley National Laboratory"/>
            <person name="Steindorff A."/>
            <person name="Hensen N."/>
            <person name="Bonometti L."/>
            <person name="Westerberg I."/>
            <person name="Brannstrom I.O."/>
            <person name="Guillou S."/>
            <person name="Cros-Aarteil S."/>
            <person name="Calhoun S."/>
            <person name="Haridas S."/>
            <person name="Kuo A."/>
            <person name="Mondo S."/>
            <person name="Pangilinan J."/>
            <person name="Riley R."/>
            <person name="Labutti K."/>
            <person name="Andreopoulos B."/>
            <person name="Lipzen A."/>
            <person name="Chen C."/>
            <person name="Yanf M."/>
            <person name="Daum C."/>
            <person name="Ng V."/>
            <person name="Clum A."/>
            <person name="Ohm R."/>
            <person name="Martin F."/>
            <person name="Silar P."/>
            <person name="Natvig D."/>
            <person name="Lalanne C."/>
            <person name="Gautier V."/>
            <person name="Ament-Velasquez S.L."/>
            <person name="Kruys A."/>
            <person name="Hutchinson M.I."/>
            <person name="Powell A.J."/>
            <person name="Barry K."/>
            <person name="Miller A.N."/>
            <person name="Grigoriev I.V."/>
            <person name="Debuchy R."/>
            <person name="Gladieux P."/>
            <person name="Thoren M.H."/>
            <person name="Johannesson H."/>
        </authorList>
    </citation>
    <scope>NUCLEOTIDE SEQUENCE</scope>
    <source>
        <strain evidence="2">CBS 508.74</strain>
    </source>
</reference>
<dbReference type="RefSeq" id="XP_064670701.1">
    <property type="nucleotide sequence ID" value="XM_064815048.1"/>
</dbReference>
<keyword evidence="1" id="KW-0472">Membrane</keyword>
<keyword evidence="3" id="KW-1185">Reference proteome</keyword>
<organism evidence="2 3">
    <name type="scientific">Canariomyces notabilis</name>
    <dbReference type="NCBI Taxonomy" id="2074819"/>
    <lineage>
        <taxon>Eukaryota</taxon>
        <taxon>Fungi</taxon>
        <taxon>Dikarya</taxon>
        <taxon>Ascomycota</taxon>
        <taxon>Pezizomycotina</taxon>
        <taxon>Sordariomycetes</taxon>
        <taxon>Sordariomycetidae</taxon>
        <taxon>Sordariales</taxon>
        <taxon>Chaetomiaceae</taxon>
        <taxon>Canariomyces</taxon>
    </lineage>
</organism>
<protein>
    <submittedName>
        <fullName evidence="2">Uncharacterized protein</fullName>
    </submittedName>
</protein>
<dbReference type="PANTHER" id="PTHR35896">
    <property type="entry name" value="IG-LIKE DOMAIN-CONTAINING PROTEIN"/>
    <property type="match status" value="1"/>
</dbReference>
<feature type="transmembrane region" description="Helical" evidence="1">
    <location>
        <begin position="28"/>
        <end position="49"/>
    </location>
</feature>
<keyword evidence="1" id="KW-1133">Transmembrane helix</keyword>
<dbReference type="GeneID" id="89939173"/>
<proteinExistence type="predicted"/>
<comment type="caution">
    <text evidence="2">The sequence shown here is derived from an EMBL/GenBank/DDBJ whole genome shotgun (WGS) entry which is preliminary data.</text>
</comment>
<reference evidence="2" key="1">
    <citation type="journal article" date="2023" name="Mol. Phylogenet. Evol.">
        <title>Genome-scale phylogeny and comparative genomics of the fungal order Sordariales.</title>
        <authorList>
            <person name="Hensen N."/>
            <person name="Bonometti L."/>
            <person name="Westerberg I."/>
            <person name="Brannstrom I.O."/>
            <person name="Guillou S."/>
            <person name="Cros-Aarteil S."/>
            <person name="Calhoun S."/>
            <person name="Haridas S."/>
            <person name="Kuo A."/>
            <person name="Mondo S."/>
            <person name="Pangilinan J."/>
            <person name="Riley R."/>
            <person name="LaButti K."/>
            <person name="Andreopoulos B."/>
            <person name="Lipzen A."/>
            <person name="Chen C."/>
            <person name="Yan M."/>
            <person name="Daum C."/>
            <person name="Ng V."/>
            <person name="Clum A."/>
            <person name="Steindorff A."/>
            <person name="Ohm R.A."/>
            <person name="Martin F."/>
            <person name="Silar P."/>
            <person name="Natvig D.O."/>
            <person name="Lalanne C."/>
            <person name="Gautier V."/>
            <person name="Ament-Velasquez S.L."/>
            <person name="Kruys A."/>
            <person name="Hutchinson M.I."/>
            <person name="Powell A.J."/>
            <person name="Barry K."/>
            <person name="Miller A.N."/>
            <person name="Grigoriev I.V."/>
            <person name="Debuchy R."/>
            <person name="Gladieux P."/>
            <person name="Hiltunen Thoren M."/>
            <person name="Johannesson H."/>
        </authorList>
    </citation>
    <scope>NUCLEOTIDE SEQUENCE</scope>
    <source>
        <strain evidence="2">CBS 508.74</strain>
    </source>
</reference>
<accession>A0AAN6TFA8</accession>
<dbReference type="EMBL" id="MU853340">
    <property type="protein sequence ID" value="KAK4113131.1"/>
    <property type="molecule type" value="Genomic_DNA"/>
</dbReference>
<keyword evidence="1" id="KW-0812">Transmembrane</keyword>
<sequence>MMHTLKQVGDDHLEPRTKHKRLTQTYHTALYLLPILTTSLTLWAVLHTWHLNLSPTLNIHHHLPVPVQSHTSSTHRWTTCGSSPDEALSRNCRFDILSFAWQTTECYDVELMQDFIHHMNLHDHHHWHFYTHPNRTEGETVDFAVALEGRRTLFVDWKYHVTHCTFMWRQMHRAYTVRGYVDGHLDNYGHTLHCQGVLLDRETGMDRVSVIAEVKYPECRKIW</sequence>
<gene>
    <name evidence="2" type="ORF">N656DRAFT_778666</name>
</gene>
<dbReference type="InterPro" id="IPR053008">
    <property type="entry name" value="Phomopsin_biosynth_assoc"/>
</dbReference>
<dbReference type="PANTHER" id="PTHR35896:SF3">
    <property type="entry name" value="MAJOR FACILITATOR SUPERFAMILY TRANSPORTER"/>
    <property type="match status" value="1"/>
</dbReference>
<evidence type="ECO:0000313" key="3">
    <source>
        <dbReference type="Proteomes" id="UP001302812"/>
    </source>
</evidence>
<dbReference type="Proteomes" id="UP001302812">
    <property type="component" value="Unassembled WGS sequence"/>
</dbReference>
<evidence type="ECO:0000256" key="1">
    <source>
        <dbReference type="SAM" id="Phobius"/>
    </source>
</evidence>
<name>A0AAN6TFA8_9PEZI</name>